<dbReference type="EMBL" id="BLXT01002928">
    <property type="protein sequence ID" value="GFN99025.1"/>
    <property type="molecule type" value="Genomic_DNA"/>
</dbReference>
<evidence type="ECO:0000256" key="1">
    <source>
        <dbReference type="SAM" id="MobiDB-lite"/>
    </source>
</evidence>
<dbReference type="AlphaFoldDB" id="A0AAV3ZWV2"/>
<proteinExistence type="predicted"/>
<feature type="compositionally biased region" description="Basic and acidic residues" evidence="1">
    <location>
        <begin position="66"/>
        <end position="83"/>
    </location>
</feature>
<dbReference type="Proteomes" id="UP000735302">
    <property type="component" value="Unassembled WGS sequence"/>
</dbReference>
<sequence>MTIWSPCRLVSLTPAMMDSPVQSRPATASRSFYYYWTQRDESHQCVSSAYSRPVFSLHQGRQSKKVNTEPRGDNKPGERERETMRKHSTVTRLGCNYAYIASTQYGDLGLSCLRQARAWGGGLEHVTGMSLKIPGGFSNLCATNVVV</sequence>
<feature type="region of interest" description="Disordered" evidence="1">
    <location>
        <begin position="57"/>
        <end position="83"/>
    </location>
</feature>
<evidence type="ECO:0000313" key="3">
    <source>
        <dbReference type="Proteomes" id="UP000735302"/>
    </source>
</evidence>
<organism evidence="2 3">
    <name type="scientific">Plakobranchus ocellatus</name>
    <dbReference type="NCBI Taxonomy" id="259542"/>
    <lineage>
        <taxon>Eukaryota</taxon>
        <taxon>Metazoa</taxon>
        <taxon>Spiralia</taxon>
        <taxon>Lophotrochozoa</taxon>
        <taxon>Mollusca</taxon>
        <taxon>Gastropoda</taxon>
        <taxon>Heterobranchia</taxon>
        <taxon>Euthyneura</taxon>
        <taxon>Panpulmonata</taxon>
        <taxon>Sacoglossa</taxon>
        <taxon>Placobranchoidea</taxon>
        <taxon>Plakobranchidae</taxon>
        <taxon>Plakobranchus</taxon>
    </lineage>
</organism>
<evidence type="ECO:0000313" key="2">
    <source>
        <dbReference type="EMBL" id="GFN99025.1"/>
    </source>
</evidence>
<accession>A0AAV3ZWV2</accession>
<keyword evidence="3" id="KW-1185">Reference proteome</keyword>
<name>A0AAV3ZWV2_9GAST</name>
<reference evidence="2 3" key="1">
    <citation type="journal article" date="2021" name="Elife">
        <title>Chloroplast acquisition without the gene transfer in kleptoplastic sea slugs, Plakobranchus ocellatus.</title>
        <authorList>
            <person name="Maeda T."/>
            <person name="Takahashi S."/>
            <person name="Yoshida T."/>
            <person name="Shimamura S."/>
            <person name="Takaki Y."/>
            <person name="Nagai Y."/>
            <person name="Toyoda A."/>
            <person name="Suzuki Y."/>
            <person name="Arimoto A."/>
            <person name="Ishii H."/>
            <person name="Satoh N."/>
            <person name="Nishiyama T."/>
            <person name="Hasebe M."/>
            <person name="Maruyama T."/>
            <person name="Minagawa J."/>
            <person name="Obokata J."/>
            <person name="Shigenobu S."/>
        </authorList>
    </citation>
    <scope>NUCLEOTIDE SEQUENCE [LARGE SCALE GENOMIC DNA]</scope>
</reference>
<comment type="caution">
    <text evidence="2">The sequence shown here is derived from an EMBL/GenBank/DDBJ whole genome shotgun (WGS) entry which is preliminary data.</text>
</comment>
<gene>
    <name evidence="2" type="ORF">PoB_002553100</name>
</gene>
<protein>
    <submittedName>
        <fullName evidence="2">Uncharacterized protein</fullName>
    </submittedName>
</protein>